<reference evidence="2 3" key="1">
    <citation type="submission" date="2011-11" db="EMBL/GenBank/DDBJ databases">
        <title>Whole genome shotgun sequence of Gordonia araii NBRC 100433.</title>
        <authorList>
            <person name="Yoshida Y."/>
            <person name="Hosoyama A."/>
            <person name="Tsuchikane K."/>
            <person name="Katsumata H."/>
            <person name="Yamazaki S."/>
            <person name="Fujita N."/>
        </authorList>
    </citation>
    <scope>NUCLEOTIDE SEQUENCE [LARGE SCALE GENOMIC DNA]</scope>
    <source>
        <strain evidence="2 3">NBRC 100433</strain>
    </source>
</reference>
<dbReference type="PANTHER" id="PTHR46732:SF8">
    <property type="entry name" value="ATP-DEPENDENT PROTEASE LA (LON) DOMAIN PROTEIN"/>
    <property type="match status" value="1"/>
</dbReference>
<dbReference type="STRING" id="1073574.GOARA_061_00870"/>
<dbReference type="PANTHER" id="PTHR46732">
    <property type="entry name" value="ATP-DEPENDENT PROTEASE LA (LON) DOMAIN PROTEIN"/>
    <property type="match status" value="1"/>
</dbReference>
<sequence length="213" mass="23307">MRATATELPMFPLGSTLLPGATLPLRIFEPRYIAMMDHCIGGEPRFGVVLIERGSEVGGGDVRTDAGVIAEIVDYRQSRGGTYSVFCQGSERIRVDEWLVDDPYPRARVSAWPDQPVAAADWETCRPQLQSAVGDLLNCIQTLAARSGRHVALPQVTDASLSPGEFTWATAGSMPITEADRYRALTAPDPISRAQLLIDAMRDAESALRFRMQ</sequence>
<organism evidence="2 3">
    <name type="scientific">Gordonia araii NBRC 100433</name>
    <dbReference type="NCBI Taxonomy" id="1073574"/>
    <lineage>
        <taxon>Bacteria</taxon>
        <taxon>Bacillati</taxon>
        <taxon>Actinomycetota</taxon>
        <taxon>Actinomycetes</taxon>
        <taxon>Mycobacteriales</taxon>
        <taxon>Gordoniaceae</taxon>
        <taxon>Gordonia</taxon>
    </lineage>
</organism>
<protein>
    <recommendedName>
        <fullName evidence="1">Lon N-terminal domain-containing protein</fullName>
    </recommendedName>
</protein>
<dbReference type="RefSeq" id="WP_007322723.1">
    <property type="nucleotide sequence ID" value="NZ_BAEE01000061.1"/>
</dbReference>
<proteinExistence type="predicted"/>
<dbReference type="InterPro" id="IPR046336">
    <property type="entry name" value="Lon_prtase_N_sf"/>
</dbReference>
<evidence type="ECO:0000259" key="1">
    <source>
        <dbReference type="PROSITE" id="PS51787"/>
    </source>
</evidence>
<comment type="caution">
    <text evidence="2">The sequence shown here is derived from an EMBL/GenBank/DDBJ whole genome shotgun (WGS) entry which is preliminary data.</text>
</comment>
<dbReference type="InterPro" id="IPR015947">
    <property type="entry name" value="PUA-like_sf"/>
</dbReference>
<evidence type="ECO:0000313" key="3">
    <source>
        <dbReference type="Proteomes" id="UP000035088"/>
    </source>
</evidence>
<dbReference type="Pfam" id="PF02190">
    <property type="entry name" value="LON_substr_bdg"/>
    <property type="match status" value="1"/>
</dbReference>
<evidence type="ECO:0000313" key="2">
    <source>
        <dbReference type="EMBL" id="GAB10648.1"/>
    </source>
</evidence>
<gene>
    <name evidence="2" type="ORF">GOARA_061_00870</name>
</gene>
<dbReference type="OrthoDB" id="25394at2"/>
<dbReference type="PROSITE" id="PS51787">
    <property type="entry name" value="LON_N"/>
    <property type="match status" value="1"/>
</dbReference>
<dbReference type="SUPFAM" id="SSF88697">
    <property type="entry name" value="PUA domain-like"/>
    <property type="match status" value="1"/>
</dbReference>
<dbReference type="InterPro" id="IPR003111">
    <property type="entry name" value="Lon_prtase_N"/>
</dbReference>
<name>G7H473_9ACTN</name>
<dbReference type="AlphaFoldDB" id="G7H473"/>
<accession>G7H473</accession>
<dbReference type="SMART" id="SM00464">
    <property type="entry name" value="LON"/>
    <property type="match status" value="1"/>
</dbReference>
<keyword evidence="3" id="KW-1185">Reference proteome</keyword>
<dbReference type="Gene3D" id="2.30.130.40">
    <property type="entry name" value="LON domain-like"/>
    <property type="match status" value="1"/>
</dbReference>
<dbReference type="Proteomes" id="UP000035088">
    <property type="component" value="Unassembled WGS sequence"/>
</dbReference>
<feature type="domain" description="Lon N-terminal" evidence="1">
    <location>
        <begin position="8"/>
        <end position="205"/>
    </location>
</feature>
<dbReference type="EMBL" id="BAEE01000061">
    <property type="protein sequence ID" value="GAB10648.1"/>
    <property type="molecule type" value="Genomic_DNA"/>
</dbReference>